<dbReference type="Proteomes" id="UP000054359">
    <property type="component" value="Unassembled WGS sequence"/>
</dbReference>
<evidence type="ECO:0000313" key="1">
    <source>
        <dbReference type="EMBL" id="KFM59395.1"/>
    </source>
</evidence>
<proteinExistence type="predicted"/>
<evidence type="ECO:0000313" key="2">
    <source>
        <dbReference type="Proteomes" id="UP000054359"/>
    </source>
</evidence>
<name>A0A087T2Q6_STEMI</name>
<feature type="non-terminal residue" evidence="1">
    <location>
        <position position="71"/>
    </location>
</feature>
<reference evidence="1 2" key="1">
    <citation type="submission" date="2013-11" db="EMBL/GenBank/DDBJ databases">
        <title>Genome sequencing of Stegodyphus mimosarum.</title>
        <authorList>
            <person name="Bechsgaard J."/>
        </authorList>
    </citation>
    <scope>NUCLEOTIDE SEQUENCE [LARGE SCALE GENOMIC DNA]</scope>
</reference>
<organism evidence="1 2">
    <name type="scientific">Stegodyphus mimosarum</name>
    <name type="common">African social velvet spider</name>
    <dbReference type="NCBI Taxonomy" id="407821"/>
    <lineage>
        <taxon>Eukaryota</taxon>
        <taxon>Metazoa</taxon>
        <taxon>Ecdysozoa</taxon>
        <taxon>Arthropoda</taxon>
        <taxon>Chelicerata</taxon>
        <taxon>Arachnida</taxon>
        <taxon>Araneae</taxon>
        <taxon>Araneomorphae</taxon>
        <taxon>Entelegynae</taxon>
        <taxon>Eresoidea</taxon>
        <taxon>Eresidae</taxon>
        <taxon>Stegodyphus</taxon>
    </lineage>
</organism>
<sequence>MGSSLLNLHISHTLFDFGDILTFSPFPFHGYKIGVYLLPLRITIIRNHIITETDFNTLHFLIDTQNTSSKF</sequence>
<gene>
    <name evidence="1" type="ORF">X975_02346</name>
</gene>
<dbReference type="EMBL" id="KK113122">
    <property type="protein sequence ID" value="KFM59395.1"/>
    <property type="molecule type" value="Genomic_DNA"/>
</dbReference>
<protein>
    <submittedName>
        <fullName evidence="1">Uncharacterized protein</fullName>
    </submittedName>
</protein>
<keyword evidence="2" id="KW-1185">Reference proteome</keyword>
<dbReference type="AlphaFoldDB" id="A0A087T2Q6"/>
<accession>A0A087T2Q6</accession>